<name>A0A4R2P6L1_9BACL</name>
<comment type="caution">
    <text evidence="1">The sequence shown here is derived from an EMBL/GenBank/DDBJ whole genome shotgun (WGS) entry which is preliminary data.</text>
</comment>
<reference evidence="1 2" key="1">
    <citation type="submission" date="2019-03" db="EMBL/GenBank/DDBJ databases">
        <title>Genomic Encyclopedia of Type Strains, Phase IV (KMG-IV): sequencing the most valuable type-strain genomes for metagenomic binning, comparative biology and taxonomic classification.</title>
        <authorList>
            <person name="Goeker M."/>
        </authorList>
    </citation>
    <scope>NUCLEOTIDE SEQUENCE [LARGE SCALE GENOMIC DNA]</scope>
    <source>
        <strain evidence="1 2">DSM 19377</strain>
    </source>
</reference>
<accession>A0A4R2P6L1</accession>
<organism evidence="1 2">
    <name type="scientific">Scopulibacillus darangshiensis</name>
    <dbReference type="NCBI Taxonomy" id="442528"/>
    <lineage>
        <taxon>Bacteria</taxon>
        <taxon>Bacillati</taxon>
        <taxon>Bacillota</taxon>
        <taxon>Bacilli</taxon>
        <taxon>Bacillales</taxon>
        <taxon>Sporolactobacillaceae</taxon>
        <taxon>Scopulibacillus</taxon>
    </lineage>
</organism>
<sequence>MGGSVFLSKPTADLQVEYLSFYQEWKESGENIVPWVISSRKMAMLSKGFGLNYKEN</sequence>
<dbReference type="AlphaFoldDB" id="A0A4R2P6L1"/>
<gene>
    <name evidence="1" type="ORF">EV207_10886</name>
</gene>
<keyword evidence="2" id="KW-1185">Reference proteome</keyword>
<dbReference type="EMBL" id="SLXK01000008">
    <property type="protein sequence ID" value="TCP29794.1"/>
    <property type="molecule type" value="Genomic_DNA"/>
</dbReference>
<evidence type="ECO:0000313" key="2">
    <source>
        <dbReference type="Proteomes" id="UP000295416"/>
    </source>
</evidence>
<dbReference type="Proteomes" id="UP000295416">
    <property type="component" value="Unassembled WGS sequence"/>
</dbReference>
<dbReference type="RefSeq" id="WP_165886867.1">
    <property type="nucleotide sequence ID" value="NZ_SLXK01000008.1"/>
</dbReference>
<proteinExistence type="predicted"/>
<evidence type="ECO:0000313" key="1">
    <source>
        <dbReference type="EMBL" id="TCP29794.1"/>
    </source>
</evidence>
<protein>
    <submittedName>
        <fullName evidence="1">Uncharacterized protein</fullName>
    </submittedName>
</protein>